<name>A0A0B5EP52_STRA4</name>
<organism evidence="2 3">
    <name type="scientific">Streptomyces albus (strain ATCC 21838 / DSM 41398 / FERM P-419 / JCM 4703 / NBRC 107858)</name>
    <dbReference type="NCBI Taxonomy" id="1081613"/>
    <lineage>
        <taxon>Bacteria</taxon>
        <taxon>Bacillati</taxon>
        <taxon>Actinomycetota</taxon>
        <taxon>Actinomycetes</taxon>
        <taxon>Kitasatosporales</taxon>
        <taxon>Streptomycetaceae</taxon>
        <taxon>Streptomyces</taxon>
    </lineage>
</organism>
<gene>
    <name evidence="2" type="ORF">SLNWT_2948</name>
</gene>
<evidence type="ECO:0000313" key="3">
    <source>
        <dbReference type="Proteomes" id="UP000031523"/>
    </source>
</evidence>
<feature type="region of interest" description="Disordered" evidence="1">
    <location>
        <begin position="461"/>
        <end position="659"/>
    </location>
</feature>
<reference evidence="2 3" key="1">
    <citation type="submission" date="2015-01" db="EMBL/GenBank/DDBJ databases">
        <title>Enhanced salinomycin production by adjusting the supply of polyketide extender units in Streptomyce albus DSM 41398.</title>
        <authorList>
            <person name="Lu C."/>
        </authorList>
    </citation>
    <scope>NUCLEOTIDE SEQUENCE [LARGE SCALE GENOMIC DNA]</scope>
    <source>
        <strain evidence="3">ATCC 21838 / DSM 41398 / FERM P-419 / JCM 4703 / NBRC 107858</strain>
    </source>
</reference>
<evidence type="ECO:0000256" key="1">
    <source>
        <dbReference type="SAM" id="MobiDB-lite"/>
    </source>
</evidence>
<keyword evidence="3" id="KW-1185">Reference proteome</keyword>
<evidence type="ECO:0000313" key="2">
    <source>
        <dbReference type="EMBL" id="AJE83324.1"/>
    </source>
</evidence>
<sequence>MIDPGRIPHYTGSVEELEKDHAALKKDGAAIRSAGAGVHSRFQGLSAFYQAPEAEQLFASTAPVKNRADQLGDDVEAVASALSAYATEIRPLVKKLDDLRARAVTFVAEHEDDDDWQYDEDKVAEHNRIGDEAKAAWVAFTDAERACYNKIVDLWGGPPMRVTEGKPGAHEYGFRAEDLKGAKMPWGTPVNEKHHAWEIGHWVKSFVWDGVVIDGIVGTVKGLGTLIGVNGWDNAFNAWKGLAQLATGVQLSLMPGAQIAFWALPDDKLPSWLRESRTTMKQTGKALVAWDEWGKNPGRAAGAVTFNVVTTVFTGGTGGAVSGAGKAGKAAQAAALVSKAGRVIDPMTYVAKAGGAGLAKISDISSSLRGINSLDLPRLPDNAVTLPEGSLRLPDGTVQLPDGAHLPEGAHRLPDGRVAVPESALVLPEGSVRLTDGPAKDALYLDPELNIRNAEGEVVHGSDHAPIEASPAPRTSSAEEPLRVDNPLHEAPLVGAGSRHLGTERPMQSGEGAHGSPEGPTRVGGEAPNGATQSADRSGGGDLPQRPSAGHDAPGIQGDTHRVTQHASQPGDQATQTHGGSGRGSHGNDFGRSGEPSIAQQIPDTGGNPHLTPDVPSNSPISEIAPERYSTGHEASPPPSELMRPEQEAGLSEALSRGRMSADDQAKVLRTLRKEKFGAEVADLISRGHLEGIPNYDEILNMCKQGSSKSQKGMIPAAHMALREATSLQNKGFSHLAFEIKDEVLDLDLDVAVLRPDGTPQYGYQLKDVDTIEGIRSAARKAAKQLLSSSDTTKFAILDVHRPCAELNAKMFNEVEFQARRAGATFQLRFDDGSITVPAGRPNLP</sequence>
<dbReference type="Proteomes" id="UP000031523">
    <property type="component" value="Chromosome"/>
</dbReference>
<dbReference type="AlphaFoldDB" id="A0A0B5EP52"/>
<dbReference type="EMBL" id="CP010519">
    <property type="protein sequence ID" value="AJE83324.1"/>
    <property type="molecule type" value="Genomic_DNA"/>
</dbReference>
<proteinExistence type="predicted"/>
<dbReference type="KEGG" id="sals:SLNWT_2948"/>
<protein>
    <submittedName>
        <fullName evidence="2">Uncharacterized protein</fullName>
    </submittedName>
</protein>
<accession>A0A0B5EP52</accession>
<feature type="compositionally biased region" description="Polar residues" evidence="1">
    <location>
        <begin position="565"/>
        <end position="578"/>
    </location>
</feature>